<comment type="caution">
    <text evidence="2">The sequence shown here is derived from an EMBL/GenBank/DDBJ whole genome shotgun (WGS) entry which is preliminary data.</text>
</comment>
<feature type="domain" description="Hemerythrin-like" evidence="1">
    <location>
        <begin position="41"/>
        <end position="97"/>
    </location>
</feature>
<dbReference type="Proteomes" id="UP000534783">
    <property type="component" value="Unassembled WGS sequence"/>
</dbReference>
<organism evidence="2 3">
    <name type="scientific">Candidatus Manganitrophus noduliformans</name>
    <dbReference type="NCBI Taxonomy" id="2606439"/>
    <lineage>
        <taxon>Bacteria</taxon>
        <taxon>Pseudomonadati</taxon>
        <taxon>Nitrospirota</taxon>
        <taxon>Nitrospiria</taxon>
        <taxon>Candidatus Troglogloeales</taxon>
        <taxon>Candidatus Manganitrophaceae</taxon>
        <taxon>Candidatus Manganitrophus</taxon>
    </lineage>
</organism>
<dbReference type="Gene3D" id="1.20.120.520">
    <property type="entry name" value="nmb1532 protein domain like"/>
    <property type="match status" value="1"/>
</dbReference>
<dbReference type="EMBL" id="VTOW01000005">
    <property type="protein sequence ID" value="NKE73293.1"/>
    <property type="molecule type" value="Genomic_DNA"/>
</dbReference>
<evidence type="ECO:0000313" key="3">
    <source>
        <dbReference type="Proteomes" id="UP000534783"/>
    </source>
</evidence>
<name>A0A7X6DUN0_9BACT</name>
<dbReference type="Pfam" id="PF01814">
    <property type="entry name" value="Hemerythrin"/>
    <property type="match status" value="2"/>
</dbReference>
<sequence>MLMPRCHVEATPFGGLSFPCDCFKMNEGSDGEGRRSMKIKDFMTHDHERLEQILRDFLKARDQDGVRARELFNAFKSGVEKHMAWEEEILFPAIERRTGMHLPGPTVLVQSQHRQIKALFEKISAQIDKEGGTEEVLKELTGLLALHSREEERILYPWIDVSLGKEEREAALEQMKQCSTMG</sequence>
<evidence type="ECO:0000313" key="2">
    <source>
        <dbReference type="EMBL" id="NKE73293.1"/>
    </source>
</evidence>
<gene>
    <name evidence="2" type="ORF">MNODULE_21270</name>
</gene>
<dbReference type="InterPro" id="IPR012312">
    <property type="entry name" value="Hemerythrin-like"/>
</dbReference>
<dbReference type="PANTHER" id="PTHR35585:SF1">
    <property type="entry name" value="HHE DOMAIN PROTEIN (AFU_ORTHOLOGUE AFUA_4G00730)"/>
    <property type="match status" value="1"/>
</dbReference>
<dbReference type="AlphaFoldDB" id="A0A7X6DUN0"/>
<accession>A0A7X6DUN0</accession>
<keyword evidence="3" id="KW-1185">Reference proteome</keyword>
<evidence type="ECO:0000259" key="1">
    <source>
        <dbReference type="Pfam" id="PF01814"/>
    </source>
</evidence>
<proteinExistence type="predicted"/>
<protein>
    <submittedName>
        <fullName evidence="2">Hemerythrin domain-containing protein</fullName>
    </submittedName>
</protein>
<reference evidence="2 3" key="1">
    <citation type="journal article" date="2020" name="Nature">
        <title>Bacterial chemolithoautotrophy via manganese oxidation.</title>
        <authorList>
            <person name="Yu H."/>
            <person name="Leadbetter J.R."/>
        </authorList>
    </citation>
    <scope>NUCLEOTIDE SEQUENCE [LARGE SCALE GENOMIC DNA]</scope>
    <source>
        <strain evidence="2 3">Mn-1</strain>
    </source>
</reference>
<dbReference type="PANTHER" id="PTHR35585">
    <property type="entry name" value="HHE DOMAIN PROTEIN (AFU_ORTHOLOGUE AFUA_4G00730)"/>
    <property type="match status" value="1"/>
</dbReference>
<feature type="domain" description="Hemerythrin-like" evidence="1">
    <location>
        <begin position="108"/>
        <end position="176"/>
    </location>
</feature>